<keyword evidence="1" id="KW-0255">Endonuclease</keyword>
<dbReference type="Gene3D" id="1.10.30.50">
    <property type="match status" value="1"/>
</dbReference>
<accession>A0A2U2PMH1</accession>
<gene>
    <name evidence="1" type="ORF">DDR33_01675</name>
</gene>
<dbReference type="OrthoDB" id="5918473at2"/>
<protein>
    <submittedName>
        <fullName evidence="1">HNH endonuclease</fullName>
    </submittedName>
</protein>
<dbReference type="AlphaFoldDB" id="A0A2U2PMH1"/>
<dbReference type="EMBL" id="QEAS01000001">
    <property type="protein sequence ID" value="PWG82597.1"/>
    <property type="molecule type" value="Genomic_DNA"/>
</dbReference>
<keyword evidence="1" id="KW-0378">Hydrolase</keyword>
<comment type="caution">
    <text evidence="1">The sequence shown here is derived from an EMBL/GenBank/DDBJ whole genome shotgun (WGS) entry which is preliminary data.</text>
</comment>
<dbReference type="RefSeq" id="WP_109414016.1">
    <property type="nucleotide sequence ID" value="NZ_QEAS01000001.1"/>
</dbReference>
<sequence length="216" mass="24947">MNDETVLTQADIDAIKNSIENCRQNDTTKIWDEEELAPVKQKIKAHYRGLLGEKCCYCCKNTHGEFKLVLDIEHILPKAHYLPFALSPFNLSVACKRCNMNVKGEKTSFLKDPAAAHITPEDTDNYKIIHPNFDSYFDHLCYENTTRNDTKMIKYTVQNDSEKGKFTYQFFRLKELEVDTVNAAQGIKAKPMKFSDLLKKETIDEIEQLLSKLKNN</sequence>
<keyword evidence="2" id="KW-1185">Reference proteome</keyword>
<keyword evidence="1" id="KW-0540">Nuclease</keyword>
<evidence type="ECO:0000313" key="1">
    <source>
        <dbReference type="EMBL" id="PWG82597.1"/>
    </source>
</evidence>
<dbReference type="GO" id="GO:0004519">
    <property type="term" value="F:endonuclease activity"/>
    <property type="evidence" value="ECO:0007669"/>
    <property type="project" value="UniProtKB-KW"/>
</dbReference>
<name>A0A2U2PMH1_9SPHI</name>
<proteinExistence type="predicted"/>
<reference evidence="1 2" key="1">
    <citation type="submission" date="2018-04" db="EMBL/GenBank/DDBJ databases">
        <title>Pedobacter chongqingensis sp. nov., isolated from a rottenly hemp rope.</title>
        <authorList>
            <person name="Cai Y."/>
        </authorList>
    </citation>
    <scope>NUCLEOTIDE SEQUENCE [LARGE SCALE GENOMIC DNA]</scope>
    <source>
        <strain evidence="1 2">FJ4-8</strain>
    </source>
</reference>
<organism evidence="1 2">
    <name type="scientific">Pararcticibacter amylolyticus</name>
    <dbReference type="NCBI Taxonomy" id="2173175"/>
    <lineage>
        <taxon>Bacteria</taxon>
        <taxon>Pseudomonadati</taxon>
        <taxon>Bacteroidota</taxon>
        <taxon>Sphingobacteriia</taxon>
        <taxon>Sphingobacteriales</taxon>
        <taxon>Sphingobacteriaceae</taxon>
        <taxon>Pararcticibacter</taxon>
    </lineage>
</organism>
<evidence type="ECO:0000313" key="2">
    <source>
        <dbReference type="Proteomes" id="UP000245647"/>
    </source>
</evidence>
<dbReference type="Proteomes" id="UP000245647">
    <property type="component" value="Unassembled WGS sequence"/>
</dbReference>